<dbReference type="Gene3D" id="1.20.120.1530">
    <property type="match status" value="1"/>
</dbReference>
<dbReference type="FunFam" id="1.10.287.950:FF:000001">
    <property type="entry name" value="Methyl-accepting chemotaxis sensory transducer"/>
    <property type="match status" value="1"/>
</dbReference>
<keyword evidence="4" id="KW-0807">Transducer</keyword>
<dbReference type="Pfam" id="PF00015">
    <property type="entry name" value="MCPsignal"/>
    <property type="match status" value="1"/>
</dbReference>
<dbReference type="AlphaFoldDB" id="A0A2T4IC07"/>
<dbReference type="InterPro" id="IPR003660">
    <property type="entry name" value="HAMP_dom"/>
</dbReference>
<keyword evidence="5" id="KW-1133">Transmembrane helix</keyword>
<comment type="subcellular location">
    <subcellularLocation>
        <location evidence="1">Membrane</location>
    </subcellularLocation>
</comment>
<comment type="similarity">
    <text evidence="3">Belongs to the methyl-accepting chemotaxis (MCP) protein family.</text>
</comment>
<dbReference type="PROSITE" id="PS50111">
    <property type="entry name" value="CHEMOTAXIS_TRANSDUC_2"/>
    <property type="match status" value="1"/>
</dbReference>
<gene>
    <name evidence="8" type="ORF">C8261_14820</name>
</gene>
<feature type="domain" description="HAMP" evidence="7">
    <location>
        <begin position="293"/>
        <end position="345"/>
    </location>
</feature>
<comment type="caution">
    <text evidence="8">The sequence shown here is derived from an EMBL/GenBank/DDBJ whole genome shotgun (WGS) entry which is preliminary data.</text>
</comment>
<evidence type="ECO:0000256" key="3">
    <source>
        <dbReference type="ARBA" id="ARBA00029447"/>
    </source>
</evidence>
<dbReference type="GO" id="GO:0005886">
    <property type="term" value="C:plasma membrane"/>
    <property type="evidence" value="ECO:0007669"/>
    <property type="project" value="TreeGrafter"/>
</dbReference>
<feature type="transmembrane region" description="Helical" evidence="5">
    <location>
        <begin position="46"/>
        <end position="70"/>
    </location>
</feature>
<name>A0A2T4IC07_9RHOO</name>
<feature type="transmembrane region" description="Helical" evidence="5">
    <location>
        <begin position="20"/>
        <end position="40"/>
    </location>
</feature>
<dbReference type="InterPro" id="IPR035965">
    <property type="entry name" value="PAS-like_dom_sf"/>
</dbReference>
<reference evidence="8 9" key="2">
    <citation type="submission" date="2018-04" db="EMBL/GenBank/DDBJ databases">
        <title>Thauera lacus sp. nov., isolated from an saline lake in Inner Mongolia, China.</title>
        <authorList>
            <person name="Liang Q.-Y."/>
        </authorList>
    </citation>
    <scope>NUCLEOTIDE SEQUENCE [LARGE SCALE GENOMIC DNA]</scope>
    <source>
        <strain evidence="8 9">D20</strain>
    </source>
</reference>
<dbReference type="GO" id="GO:0004888">
    <property type="term" value="F:transmembrane signaling receptor activity"/>
    <property type="evidence" value="ECO:0007669"/>
    <property type="project" value="TreeGrafter"/>
</dbReference>
<dbReference type="Gene3D" id="1.10.287.950">
    <property type="entry name" value="Methyl-accepting chemotaxis protein"/>
    <property type="match status" value="1"/>
</dbReference>
<dbReference type="GO" id="GO:0007165">
    <property type="term" value="P:signal transduction"/>
    <property type="evidence" value="ECO:0007669"/>
    <property type="project" value="UniProtKB-KW"/>
</dbReference>
<evidence type="ECO:0000313" key="8">
    <source>
        <dbReference type="EMBL" id="PTD95291.1"/>
    </source>
</evidence>
<evidence type="ECO:0000259" key="7">
    <source>
        <dbReference type="PROSITE" id="PS50885"/>
    </source>
</evidence>
<accession>A0A2T4IC07</accession>
<evidence type="ECO:0000256" key="2">
    <source>
        <dbReference type="ARBA" id="ARBA00022481"/>
    </source>
</evidence>
<dbReference type="OrthoDB" id="9765776at2"/>
<sequence length="609" mass="63474">MKMHGRTSAVPRMARLPLRLALPAVAVAGLLPWLLLLPLLSRSGSLSLPVLLLAVLVAVLALGSAVWLGASLGARADGLRQAVARWGEGEAVVLPAVADGSELGRLQRTLVRSAEAQAARVQALEAQLGAVRAVVDGLEHARVSVMLADPAGVITYANAAALRLLRRAEAEMGGRLPGGIRADDIVGHSFDSFHRHPAAQRERIAAMRETWEAEIRLGSNAFVLVLNPVFSADGQRTGTVLEWYDRSAEVSTGMALGELVDAAAAGDFSRRVALAGKEGFFLQLAEGLNRLMEMVSQSVEAVAGVLAAVSQGDLEARVEGEFRGTLGRLKDDTNATVARLREVVGRIKGSADAIGAASRQIAAGNGELSTRTEAQAASLEQTASAMEELNVTVRQNADNARAARELAETANAVAERGGERMREVVSTMGAIQGSARRIGDIIGVIDAIAFQTNILALNAAVEAARAGEQGRGFAVVAAEVRALAQRSAQSAREVKGLIGDSVGHVEGGVQLVAEAGRTMEEVVEVFHRVAGLVSEIAAASREQSLGIEQVAGAVGQMDEMTQHNAALVEEAAAAAASLEEQARGLLDAVGVFRCKATRSAAASMEGQQG</sequence>
<protein>
    <submittedName>
        <fullName evidence="8">Citrate chemoreceptor protein</fullName>
    </submittedName>
</protein>
<dbReference type="PROSITE" id="PS50885">
    <property type="entry name" value="HAMP"/>
    <property type="match status" value="1"/>
</dbReference>
<dbReference type="InterPro" id="IPR051310">
    <property type="entry name" value="MCP_chemotaxis"/>
</dbReference>
<dbReference type="Pfam" id="PF18947">
    <property type="entry name" value="HAMP_2"/>
    <property type="match status" value="1"/>
</dbReference>
<dbReference type="PANTHER" id="PTHR43531:SF14">
    <property type="entry name" value="METHYL-ACCEPTING CHEMOTAXIS PROTEIN I-RELATED"/>
    <property type="match status" value="1"/>
</dbReference>
<dbReference type="Proteomes" id="UP000241193">
    <property type="component" value="Unassembled WGS sequence"/>
</dbReference>
<keyword evidence="2" id="KW-0488">Methylation</keyword>
<dbReference type="CDD" id="cd11386">
    <property type="entry name" value="MCP_signal"/>
    <property type="match status" value="1"/>
</dbReference>
<keyword evidence="5" id="KW-0472">Membrane</keyword>
<dbReference type="EMBL" id="PZKC01000014">
    <property type="protein sequence ID" value="PTD95291.1"/>
    <property type="molecule type" value="Genomic_DNA"/>
</dbReference>
<dbReference type="GO" id="GO:0006935">
    <property type="term" value="P:chemotaxis"/>
    <property type="evidence" value="ECO:0007669"/>
    <property type="project" value="TreeGrafter"/>
</dbReference>
<evidence type="ECO:0000256" key="1">
    <source>
        <dbReference type="ARBA" id="ARBA00004370"/>
    </source>
</evidence>
<dbReference type="SMART" id="SM00283">
    <property type="entry name" value="MA"/>
    <property type="match status" value="1"/>
</dbReference>
<evidence type="ECO:0000256" key="5">
    <source>
        <dbReference type="SAM" id="Phobius"/>
    </source>
</evidence>
<proteinExistence type="inferred from homology"/>
<organism evidence="8 9">
    <name type="scientific">Pseudothauera lacus</name>
    <dbReference type="NCBI Taxonomy" id="2136175"/>
    <lineage>
        <taxon>Bacteria</taxon>
        <taxon>Pseudomonadati</taxon>
        <taxon>Pseudomonadota</taxon>
        <taxon>Betaproteobacteria</taxon>
        <taxon>Rhodocyclales</taxon>
        <taxon>Zoogloeaceae</taxon>
        <taxon>Pseudothauera</taxon>
    </lineage>
</organism>
<keyword evidence="8" id="KW-0675">Receptor</keyword>
<evidence type="ECO:0000259" key="6">
    <source>
        <dbReference type="PROSITE" id="PS50111"/>
    </source>
</evidence>
<dbReference type="SUPFAM" id="SSF58104">
    <property type="entry name" value="Methyl-accepting chemotaxis protein (MCP) signaling domain"/>
    <property type="match status" value="1"/>
</dbReference>
<keyword evidence="5" id="KW-0812">Transmembrane</keyword>
<feature type="domain" description="Methyl-accepting transducer" evidence="6">
    <location>
        <begin position="350"/>
        <end position="579"/>
    </location>
</feature>
<dbReference type="SUPFAM" id="SSF55785">
    <property type="entry name" value="PYP-like sensor domain (PAS domain)"/>
    <property type="match status" value="1"/>
</dbReference>
<keyword evidence="9" id="KW-1185">Reference proteome</keyword>
<evidence type="ECO:0000313" key="9">
    <source>
        <dbReference type="Proteomes" id="UP000241193"/>
    </source>
</evidence>
<evidence type="ECO:0000256" key="4">
    <source>
        <dbReference type="PROSITE-ProRule" id="PRU00284"/>
    </source>
</evidence>
<dbReference type="InterPro" id="IPR004089">
    <property type="entry name" value="MCPsignal_dom"/>
</dbReference>
<dbReference type="PANTHER" id="PTHR43531">
    <property type="entry name" value="PROTEIN ICFG"/>
    <property type="match status" value="1"/>
</dbReference>
<dbReference type="Gene3D" id="3.30.450.20">
    <property type="entry name" value="PAS domain"/>
    <property type="match status" value="1"/>
</dbReference>
<reference evidence="8 9" key="1">
    <citation type="submission" date="2018-03" db="EMBL/GenBank/DDBJ databases">
        <authorList>
            <person name="Keele B.F."/>
        </authorList>
    </citation>
    <scope>NUCLEOTIDE SEQUENCE [LARGE SCALE GENOMIC DNA]</scope>
    <source>
        <strain evidence="8 9">D20</strain>
    </source>
</reference>